<evidence type="ECO:0000313" key="26">
    <source>
        <dbReference type="RefSeq" id="XP_065660649.1"/>
    </source>
</evidence>
<dbReference type="InterPro" id="IPR006787">
    <property type="entry name" value="Pinin_SDK_N"/>
</dbReference>
<dbReference type="Proteomes" id="UP001652625">
    <property type="component" value="Chromosome 09"/>
</dbReference>
<evidence type="ECO:0000256" key="12">
    <source>
        <dbReference type="ARBA" id="ARBA00022990"/>
    </source>
</evidence>
<feature type="region of interest" description="Disordered" evidence="22">
    <location>
        <begin position="141"/>
        <end position="161"/>
    </location>
</feature>
<keyword evidence="6" id="KW-1017">Isopeptide bond</keyword>
<keyword evidence="18" id="KW-0508">mRNA splicing</keyword>
<evidence type="ECO:0000256" key="9">
    <source>
        <dbReference type="ARBA" id="ARBA00022728"/>
    </source>
</evidence>
<comment type="similarity">
    <text evidence="3">Belongs to the pinin family.</text>
</comment>
<keyword evidence="14 21" id="KW-0175">Coiled coil</keyword>
<keyword evidence="12" id="KW-0007">Acetylation</keyword>
<evidence type="ECO:0000256" key="13">
    <source>
        <dbReference type="ARBA" id="ARBA00023015"/>
    </source>
</evidence>
<dbReference type="PANTHER" id="PTHR12707:SF0">
    <property type="entry name" value="PININ"/>
    <property type="match status" value="1"/>
</dbReference>
<keyword evidence="5" id="KW-0488">Methylation</keyword>
<keyword evidence="15" id="KW-0238">DNA-binding</keyword>
<evidence type="ECO:0000256" key="11">
    <source>
        <dbReference type="ARBA" id="ARBA00022949"/>
    </source>
</evidence>
<dbReference type="PANTHER" id="PTHR12707">
    <property type="entry name" value="PINN"/>
    <property type="match status" value="1"/>
</dbReference>
<keyword evidence="25" id="KW-1185">Reference proteome</keyword>
<dbReference type="Pfam" id="PF04696">
    <property type="entry name" value="Pinin_SDK_memA"/>
    <property type="match status" value="1"/>
</dbReference>
<accession>A0ABM4CG02</accession>
<feature type="domain" description="Pinin/SDK" evidence="24">
    <location>
        <begin position="6"/>
        <end position="109"/>
    </location>
</feature>
<keyword evidence="17" id="KW-0804">Transcription</keyword>
<evidence type="ECO:0000256" key="14">
    <source>
        <dbReference type="ARBA" id="ARBA00023054"/>
    </source>
</evidence>
<keyword evidence="7" id="KW-0597">Phosphoprotein</keyword>
<evidence type="ECO:0000256" key="10">
    <source>
        <dbReference type="ARBA" id="ARBA00022843"/>
    </source>
</evidence>
<dbReference type="RefSeq" id="XP_065660649.1">
    <property type="nucleotide sequence ID" value="XM_065804577.1"/>
</dbReference>
<evidence type="ECO:0000256" key="19">
    <source>
        <dbReference type="ARBA" id="ARBA00023242"/>
    </source>
</evidence>
<evidence type="ECO:0000256" key="18">
    <source>
        <dbReference type="ARBA" id="ARBA00023187"/>
    </source>
</evidence>
<keyword evidence="13" id="KW-0805">Transcription regulation</keyword>
<evidence type="ECO:0000256" key="22">
    <source>
        <dbReference type="SAM" id="MobiDB-lite"/>
    </source>
</evidence>
<evidence type="ECO:0000256" key="21">
    <source>
        <dbReference type="SAM" id="Coils"/>
    </source>
</evidence>
<keyword evidence="19" id="KW-0539">Nucleus</keyword>
<feature type="region of interest" description="Disordered" evidence="22">
    <location>
        <begin position="52"/>
        <end position="100"/>
    </location>
</feature>
<dbReference type="InterPro" id="IPR006786">
    <property type="entry name" value="Pinin_SDK_MemA"/>
</dbReference>
<keyword evidence="10" id="KW-0832">Ubl conjugation</keyword>
<evidence type="ECO:0000256" key="1">
    <source>
        <dbReference type="ARBA" id="ARBA00004324"/>
    </source>
</evidence>
<evidence type="ECO:0000256" key="7">
    <source>
        <dbReference type="ARBA" id="ARBA00022553"/>
    </source>
</evidence>
<evidence type="ECO:0000256" key="15">
    <source>
        <dbReference type="ARBA" id="ARBA00023125"/>
    </source>
</evidence>
<keyword evidence="16" id="KW-0010">Activator</keyword>
<comment type="subcellular location">
    <subcellularLocation>
        <location evidence="2">Cell junction</location>
        <location evidence="2">Desmosome</location>
    </subcellularLocation>
    <subcellularLocation>
        <location evidence="1">Nucleus speckle</location>
    </subcellularLocation>
</comment>
<dbReference type="Pfam" id="PF04697">
    <property type="entry name" value="Pinin_SDK_N"/>
    <property type="match status" value="1"/>
</dbReference>
<protein>
    <recommendedName>
        <fullName evidence="4">Pinin</fullName>
    </recommendedName>
</protein>
<keyword evidence="11" id="KW-0965">Cell junction</keyword>
<sequence>MAADMISELQQARDALKQNIIAVDETIKKLTGRDPAEHTRSTGRRIQLKRNSYGDKFGNHQPPAKLANTERRRWGTTLNREKRLDSGGEEEEEKKPAVHSSVVVTGKPVLQSSVKEDVITKNRNRRMFGLLVGTLKQFKRESQVKTEQDSKREEKLSKVEDQVQKEKDNALIERKELYQSRRNKQLELKQLEFKLEMAKLNVELKDHYSKFKDFIQLKSTPRIFYKPATHNKKTTALLEESQKFLNESLEQRLKEIDMFTEADFLPPTRKALGKTNKDPIVISDAKPANQRDLFAEDADNEEREKDSVVDMKDDDDILEIIDKNQICDIDVIKSDAYDVDVVKSGSFDVVDERIVELADHSEESRDQVSIEE</sequence>
<keyword evidence="9" id="KW-0747">Spliceosome</keyword>
<reference evidence="26" key="1">
    <citation type="submission" date="2025-08" db="UniProtKB">
        <authorList>
            <consortium name="RefSeq"/>
        </authorList>
    </citation>
    <scope>IDENTIFICATION</scope>
</reference>
<evidence type="ECO:0000259" key="23">
    <source>
        <dbReference type="Pfam" id="PF04696"/>
    </source>
</evidence>
<keyword evidence="8" id="KW-0507">mRNA processing</keyword>
<dbReference type="InterPro" id="IPR039853">
    <property type="entry name" value="Pinin"/>
</dbReference>
<feature type="compositionally biased region" description="Basic and acidic residues" evidence="22">
    <location>
        <begin position="68"/>
        <end position="86"/>
    </location>
</feature>
<evidence type="ECO:0000256" key="5">
    <source>
        <dbReference type="ARBA" id="ARBA00022481"/>
    </source>
</evidence>
<comment type="subunit">
    <text evidence="20">Found in a mRNA splicing-dependent exon junction complex (EJC). Found in a complex with SR proteins. Found in a mRNP complex with RNPS1. Component of the PSAP complex consisting of RNPS1, SAP18 and PNN. Interacts with PNISR, CTBP1, CTBP2, KRT8, KRT18, KRT19, PS1D/PNO40, PPIG, RNPS1, SFRS4 and SRRM2. Identified in the spliceosome C complex.</text>
</comment>
<organism evidence="25 26">
    <name type="scientific">Hydra vulgaris</name>
    <name type="common">Hydra</name>
    <name type="synonym">Hydra attenuata</name>
    <dbReference type="NCBI Taxonomy" id="6087"/>
    <lineage>
        <taxon>Eukaryota</taxon>
        <taxon>Metazoa</taxon>
        <taxon>Cnidaria</taxon>
        <taxon>Hydrozoa</taxon>
        <taxon>Hydroidolina</taxon>
        <taxon>Anthoathecata</taxon>
        <taxon>Aplanulata</taxon>
        <taxon>Hydridae</taxon>
        <taxon>Hydra</taxon>
    </lineage>
</organism>
<name>A0ABM4CG02_HYDVU</name>
<evidence type="ECO:0000313" key="25">
    <source>
        <dbReference type="Proteomes" id="UP001652625"/>
    </source>
</evidence>
<evidence type="ECO:0000256" key="16">
    <source>
        <dbReference type="ARBA" id="ARBA00023159"/>
    </source>
</evidence>
<proteinExistence type="inferred from homology"/>
<feature type="domain" description="Pinin/SDK/MemA protein" evidence="23">
    <location>
        <begin position="120"/>
        <end position="243"/>
    </location>
</feature>
<evidence type="ECO:0000256" key="3">
    <source>
        <dbReference type="ARBA" id="ARBA00010386"/>
    </source>
</evidence>
<dbReference type="GeneID" id="100207301"/>
<feature type="coiled-coil region" evidence="21">
    <location>
        <begin position="174"/>
        <end position="203"/>
    </location>
</feature>
<evidence type="ECO:0000259" key="24">
    <source>
        <dbReference type="Pfam" id="PF04697"/>
    </source>
</evidence>
<gene>
    <name evidence="26" type="primary">LOC100207301</name>
</gene>
<evidence type="ECO:0000256" key="4">
    <source>
        <dbReference type="ARBA" id="ARBA00020056"/>
    </source>
</evidence>
<evidence type="ECO:0000256" key="6">
    <source>
        <dbReference type="ARBA" id="ARBA00022499"/>
    </source>
</evidence>
<evidence type="ECO:0000256" key="17">
    <source>
        <dbReference type="ARBA" id="ARBA00023163"/>
    </source>
</evidence>
<evidence type="ECO:0000256" key="8">
    <source>
        <dbReference type="ARBA" id="ARBA00022664"/>
    </source>
</evidence>
<evidence type="ECO:0000256" key="20">
    <source>
        <dbReference type="ARBA" id="ARBA00025916"/>
    </source>
</evidence>
<evidence type="ECO:0000256" key="2">
    <source>
        <dbReference type="ARBA" id="ARBA00004568"/>
    </source>
</evidence>